<dbReference type="InterPro" id="IPR036388">
    <property type="entry name" value="WH-like_DNA-bd_sf"/>
</dbReference>
<evidence type="ECO:0000313" key="5">
    <source>
        <dbReference type="Proteomes" id="UP001154255"/>
    </source>
</evidence>
<reference evidence="3" key="1">
    <citation type="submission" date="2022-10" db="EMBL/GenBank/DDBJ databases">
        <authorList>
            <person name="Botero Cardona J."/>
        </authorList>
    </citation>
    <scope>NUCLEOTIDE SEQUENCE</scope>
    <source>
        <strain evidence="3">LMG 31819</strain>
        <strain evidence="4">R-53529</strain>
    </source>
</reference>
<dbReference type="InterPro" id="IPR036390">
    <property type="entry name" value="WH_DNA-bd_sf"/>
</dbReference>
<dbReference type="GO" id="GO:0003887">
    <property type="term" value="F:DNA-directed DNA polymerase activity"/>
    <property type="evidence" value="ECO:0007669"/>
    <property type="project" value="InterPro"/>
</dbReference>
<dbReference type="AlphaFoldDB" id="A0A9W4TRP7"/>
<comment type="similarity">
    <text evidence="1">Belongs to the initiator RepB protein family.</text>
</comment>
<dbReference type="Pfam" id="PF21205">
    <property type="entry name" value="Rep3_C"/>
    <property type="match status" value="1"/>
</dbReference>
<comment type="caution">
    <text evidence="3">The sequence shown here is derived from an EMBL/GenBank/DDBJ whole genome shotgun (WGS) entry which is preliminary data.</text>
</comment>
<dbReference type="Proteomes" id="UP001154259">
    <property type="component" value="Unassembled WGS sequence"/>
</dbReference>
<dbReference type="Gene3D" id="1.10.10.10">
    <property type="entry name" value="Winged helix-like DNA-binding domain superfamily/Winged helix DNA-binding domain"/>
    <property type="match status" value="2"/>
</dbReference>
<sequence>MNSLPSKNIIISNSVTRAGQGLSLSEKRILFSGLAQLNGKNDFIELHAEEFSKIFKITPSVAYRQLKEATKNIFNRYLTWQIESKQSIGLRTTRWIITYDYFDTEGYVRFKFNELLFPYLFELQSHFTKYKLQQACALRSIYSWRLLELFEQQKQINKDGYRWLKISVDDFNHAMEISEGYKKTFGLLRKKIIEPAIKELSEKDNWIIEWKPIKNGRKVAMLEFTFSHYPEKFL</sequence>
<dbReference type="Proteomes" id="UP001154255">
    <property type="component" value="Unassembled WGS sequence"/>
</dbReference>
<evidence type="ECO:0000313" key="4">
    <source>
        <dbReference type="EMBL" id="CAI3961753.1"/>
    </source>
</evidence>
<gene>
    <name evidence="4" type="ORF">R53529_LOCUS2383</name>
    <name evidence="3" type="ORF">R53530_LOCUS2381</name>
</gene>
<dbReference type="SUPFAM" id="SSF46785">
    <property type="entry name" value="Winged helix' DNA-binding domain"/>
    <property type="match status" value="2"/>
</dbReference>
<organism evidence="3 5">
    <name type="scientific">Commensalibacter communis</name>
    <dbReference type="NCBI Taxonomy" id="2972786"/>
    <lineage>
        <taxon>Bacteria</taxon>
        <taxon>Pseudomonadati</taxon>
        <taxon>Pseudomonadota</taxon>
        <taxon>Alphaproteobacteria</taxon>
        <taxon>Acetobacterales</taxon>
        <taxon>Acetobacteraceae</taxon>
    </lineage>
</organism>
<evidence type="ECO:0000313" key="6">
    <source>
        <dbReference type="Proteomes" id="UP001154259"/>
    </source>
</evidence>
<evidence type="ECO:0000256" key="1">
    <source>
        <dbReference type="ARBA" id="ARBA00038283"/>
    </source>
</evidence>
<protein>
    <submittedName>
        <fullName evidence="3 4">Protein involved in initiation of plasmid replication</fullName>
    </submittedName>
</protein>
<dbReference type="Pfam" id="PF01051">
    <property type="entry name" value="Rep3_N"/>
    <property type="match status" value="1"/>
</dbReference>
<dbReference type="GO" id="GO:0006270">
    <property type="term" value="P:DNA replication initiation"/>
    <property type="evidence" value="ECO:0007669"/>
    <property type="project" value="InterPro"/>
</dbReference>
<proteinExistence type="inferred from homology"/>
<evidence type="ECO:0000259" key="2">
    <source>
        <dbReference type="Pfam" id="PF01051"/>
    </source>
</evidence>
<dbReference type="InterPro" id="IPR000525">
    <property type="entry name" value="Initiator_Rep_WH1"/>
</dbReference>
<dbReference type="EMBL" id="CAMXCM010000017">
    <property type="protein sequence ID" value="CAI3960078.1"/>
    <property type="molecule type" value="Genomic_DNA"/>
</dbReference>
<keyword evidence="6" id="KW-1185">Reference proteome</keyword>
<dbReference type="RefSeq" id="WP_271790790.1">
    <property type="nucleotide sequence ID" value="NZ_CAMXCM010000017.1"/>
</dbReference>
<feature type="domain" description="Initiator Rep protein WH1" evidence="2">
    <location>
        <begin position="10"/>
        <end position="150"/>
    </location>
</feature>
<accession>A0A9W4TRP7</accession>
<evidence type="ECO:0000313" key="3">
    <source>
        <dbReference type="EMBL" id="CAI3960078.1"/>
    </source>
</evidence>
<name>A0A9W4TRP7_9PROT</name>
<dbReference type="EMBL" id="CAMXCS010000017">
    <property type="protein sequence ID" value="CAI3961753.1"/>
    <property type="molecule type" value="Genomic_DNA"/>
</dbReference>